<dbReference type="GO" id="GO:0046872">
    <property type="term" value="F:metal ion binding"/>
    <property type="evidence" value="ECO:0007669"/>
    <property type="project" value="UniProtKB-KW"/>
</dbReference>
<evidence type="ECO:0000256" key="1">
    <source>
        <dbReference type="ARBA" id="ARBA00001968"/>
    </source>
</evidence>
<dbReference type="EMBL" id="UYJE01006408">
    <property type="protein sequence ID" value="VDI45794.1"/>
    <property type="molecule type" value="Genomic_DNA"/>
</dbReference>
<evidence type="ECO:0000256" key="2">
    <source>
        <dbReference type="ARBA" id="ARBA00022723"/>
    </source>
</evidence>
<sequence length="197" mass="22810">MHKHRPLVKPMVFVTTSGYIVSVMGPYMGDGKNNDANIMTHIIKRNIEKITDWLQEDDILIVDRGFRDSLDLLNELGIKSEMPSFLGRGEKQHSVEESNTTRLVTKLRWIVESINADELLGAKMLFLSKQINELKNKVENDGLDKRSYKWSKIDSTDFDIEFPRLNEEELRNLTLGTYQLKMAKSYTEEHFDSEGKI</sequence>
<dbReference type="Proteomes" id="UP000596742">
    <property type="component" value="Unassembled WGS sequence"/>
</dbReference>
<keyword evidence="3" id="KW-0812">Transmembrane</keyword>
<protein>
    <recommendedName>
        <fullName evidence="4">DDE Tnp4 domain-containing protein</fullName>
    </recommendedName>
</protein>
<evidence type="ECO:0000313" key="6">
    <source>
        <dbReference type="Proteomes" id="UP000596742"/>
    </source>
</evidence>
<dbReference type="InterPro" id="IPR027806">
    <property type="entry name" value="HARBI1_dom"/>
</dbReference>
<comment type="cofactor">
    <cofactor evidence="1">
        <name>a divalent metal cation</name>
        <dbReference type="ChEBI" id="CHEBI:60240"/>
    </cofactor>
</comment>
<evidence type="ECO:0000259" key="4">
    <source>
        <dbReference type="Pfam" id="PF13359"/>
    </source>
</evidence>
<keyword evidence="6" id="KW-1185">Reference proteome</keyword>
<keyword evidence="3" id="KW-0472">Membrane</keyword>
<feature type="transmembrane region" description="Helical" evidence="3">
    <location>
        <begin position="12"/>
        <end position="29"/>
    </location>
</feature>
<gene>
    <name evidence="5" type="ORF">MGAL_10B043716</name>
</gene>
<keyword evidence="3" id="KW-1133">Transmembrane helix</keyword>
<name>A0A8B6FBX2_MYTGA</name>
<dbReference type="OrthoDB" id="10019045at2759"/>
<evidence type="ECO:0000256" key="3">
    <source>
        <dbReference type="SAM" id="Phobius"/>
    </source>
</evidence>
<comment type="caution">
    <text evidence="5">The sequence shown here is derived from an EMBL/GenBank/DDBJ whole genome shotgun (WGS) entry which is preliminary data.</text>
</comment>
<accession>A0A8B6FBX2</accession>
<evidence type="ECO:0000313" key="5">
    <source>
        <dbReference type="EMBL" id="VDI45794.1"/>
    </source>
</evidence>
<dbReference type="Pfam" id="PF13359">
    <property type="entry name" value="DDE_Tnp_4"/>
    <property type="match status" value="1"/>
</dbReference>
<feature type="domain" description="DDE Tnp4" evidence="4">
    <location>
        <begin position="2"/>
        <end position="115"/>
    </location>
</feature>
<reference evidence="5" key="1">
    <citation type="submission" date="2018-11" db="EMBL/GenBank/DDBJ databases">
        <authorList>
            <person name="Alioto T."/>
            <person name="Alioto T."/>
        </authorList>
    </citation>
    <scope>NUCLEOTIDE SEQUENCE</scope>
</reference>
<dbReference type="AlphaFoldDB" id="A0A8B6FBX2"/>
<keyword evidence="2" id="KW-0479">Metal-binding</keyword>
<proteinExistence type="predicted"/>
<organism evidence="5 6">
    <name type="scientific">Mytilus galloprovincialis</name>
    <name type="common">Mediterranean mussel</name>
    <dbReference type="NCBI Taxonomy" id="29158"/>
    <lineage>
        <taxon>Eukaryota</taxon>
        <taxon>Metazoa</taxon>
        <taxon>Spiralia</taxon>
        <taxon>Lophotrochozoa</taxon>
        <taxon>Mollusca</taxon>
        <taxon>Bivalvia</taxon>
        <taxon>Autobranchia</taxon>
        <taxon>Pteriomorphia</taxon>
        <taxon>Mytilida</taxon>
        <taxon>Mytiloidea</taxon>
        <taxon>Mytilidae</taxon>
        <taxon>Mytilinae</taxon>
        <taxon>Mytilus</taxon>
    </lineage>
</organism>